<proteinExistence type="predicted"/>
<accession>A0ABX1LRM6</accession>
<dbReference type="EMBL" id="JAAVJL010000001">
    <property type="protein sequence ID" value="NMF58789.1"/>
    <property type="molecule type" value="Genomic_DNA"/>
</dbReference>
<evidence type="ECO:0000313" key="1">
    <source>
        <dbReference type="EMBL" id="NMF58789.1"/>
    </source>
</evidence>
<organism evidence="1 2">
    <name type="scientific">Pseudanabaena yagii GIHE-NHR1</name>
    <dbReference type="NCBI Taxonomy" id="2722753"/>
    <lineage>
        <taxon>Bacteria</taxon>
        <taxon>Bacillati</taxon>
        <taxon>Cyanobacteriota</taxon>
        <taxon>Cyanophyceae</taxon>
        <taxon>Pseudanabaenales</taxon>
        <taxon>Pseudanabaenaceae</taxon>
        <taxon>Pseudanabaena</taxon>
        <taxon>Pseudanabaena yagii</taxon>
    </lineage>
</organism>
<reference evidence="1 2" key="1">
    <citation type="submission" date="2020-03" db="EMBL/GenBank/DDBJ databases">
        <title>Draft Genome Sequence of 2-Methylisoborneol Producing Pseudanabaena yagii Strain GIHE-NHR1 Isolated from North Han River in South Korea.</title>
        <authorList>
            <person name="Jeong J."/>
        </authorList>
    </citation>
    <scope>NUCLEOTIDE SEQUENCE [LARGE SCALE GENOMIC DNA]</scope>
    <source>
        <strain evidence="1 2">GIHE-NHR1</strain>
    </source>
</reference>
<evidence type="ECO:0000313" key="2">
    <source>
        <dbReference type="Proteomes" id="UP000738376"/>
    </source>
</evidence>
<dbReference type="RefSeq" id="WP_169363643.1">
    <property type="nucleotide sequence ID" value="NZ_JAAVJL010000001.1"/>
</dbReference>
<comment type="caution">
    <text evidence="1">The sequence shown here is derived from an EMBL/GenBank/DDBJ whole genome shotgun (WGS) entry which is preliminary data.</text>
</comment>
<sequence>MITQPMVQPSSLIPVGMNIVPLGNVFLFQLTDDLQDRLENLLDQKKADALTNEQIAELEGITELSRIFTLINAQIAEKAAWCPLKPENLSKNAPEVSVNTAIRQNI</sequence>
<keyword evidence="2" id="KW-1185">Reference proteome</keyword>
<gene>
    <name evidence="1" type="ORF">HC246_12340</name>
</gene>
<dbReference type="Proteomes" id="UP000738376">
    <property type="component" value="Unassembled WGS sequence"/>
</dbReference>
<name>A0ABX1LRM6_9CYAN</name>
<protein>
    <submittedName>
        <fullName evidence="1">Uncharacterized protein</fullName>
    </submittedName>
</protein>